<organism evidence="1">
    <name type="scientific">termite gut metagenome</name>
    <dbReference type="NCBI Taxonomy" id="433724"/>
    <lineage>
        <taxon>unclassified sequences</taxon>
        <taxon>metagenomes</taxon>
        <taxon>organismal metagenomes</taxon>
    </lineage>
</organism>
<comment type="caution">
    <text evidence="1">The sequence shown here is derived from an EMBL/GenBank/DDBJ whole genome shotgun (WGS) entry which is preliminary data.</text>
</comment>
<dbReference type="EMBL" id="SNRY01001460">
    <property type="protein sequence ID" value="KAA6330775.1"/>
    <property type="molecule type" value="Genomic_DNA"/>
</dbReference>
<protein>
    <submittedName>
        <fullName evidence="1">Uncharacterized protein</fullName>
    </submittedName>
</protein>
<evidence type="ECO:0000313" key="1">
    <source>
        <dbReference type="EMBL" id="KAA6330775.1"/>
    </source>
</evidence>
<accession>A0A5J4RB33</accession>
<reference evidence="1" key="1">
    <citation type="submission" date="2019-03" db="EMBL/GenBank/DDBJ databases">
        <title>Single cell metagenomics reveals metabolic interactions within the superorganism composed of flagellate Streblomastix strix and complex community of Bacteroidetes bacteria on its surface.</title>
        <authorList>
            <person name="Treitli S.C."/>
            <person name="Kolisko M."/>
            <person name="Husnik F."/>
            <person name="Keeling P."/>
            <person name="Hampl V."/>
        </authorList>
    </citation>
    <scope>NUCLEOTIDE SEQUENCE</scope>
    <source>
        <strain evidence="1">STM</strain>
    </source>
</reference>
<dbReference type="AlphaFoldDB" id="A0A5J4RB33"/>
<proteinExistence type="predicted"/>
<sequence>MENSLDCRIRKESTTNMLNALNLQTFYKLSISDERLHKQKKWNIK</sequence>
<name>A0A5J4RB33_9ZZZZ</name>
<gene>
    <name evidence="1" type="ORF">EZS27_020562</name>
</gene>